<evidence type="ECO:0000313" key="2">
    <source>
        <dbReference type="Proteomes" id="UP001142393"/>
    </source>
</evidence>
<dbReference type="Proteomes" id="UP001142393">
    <property type="component" value="Unassembled WGS sequence"/>
</dbReference>
<name>A0A9W8P732_9AGAR</name>
<sequence length="204" mass="22983">MSWWCFPFEHLIGALQKINTNDHIGGEMESTLIQSVTRTANIRRWLRRPDCPEAVKQLKSLFDKCFVPANATKADTGLRPMKGSQRAYAKWDNANYSPSKTHAGNATILYRPSPDSGPVGGEIQEIRNIQSASGFTVEVHVRPFEKLSKSLYDPFLRHPHLLARSYSSTLRQKADVISLDNIVAHAARFDYSNARTVLVNLSRD</sequence>
<organism evidence="1 2">
    <name type="scientific">Lentinula detonsa</name>
    <dbReference type="NCBI Taxonomy" id="2804962"/>
    <lineage>
        <taxon>Eukaryota</taxon>
        <taxon>Fungi</taxon>
        <taxon>Dikarya</taxon>
        <taxon>Basidiomycota</taxon>
        <taxon>Agaricomycotina</taxon>
        <taxon>Agaricomycetes</taxon>
        <taxon>Agaricomycetidae</taxon>
        <taxon>Agaricales</taxon>
        <taxon>Marasmiineae</taxon>
        <taxon>Omphalotaceae</taxon>
        <taxon>Lentinula</taxon>
    </lineage>
</organism>
<keyword evidence="2" id="KW-1185">Reference proteome</keyword>
<accession>A0A9W8P732</accession>
<reference evidence="1 2" key="1">
    <citation type="journal article" date="2023" name="Proc. Natl. Acad. Sci. U.S.A.">
        <title>A global phylogenomic analysis of the shiitake genus Lentinula.</title>
        <authorList>
            <person name="Sierra-Patev S."/>
            <person name="Min B."/>
            <person name="Naranjo-Ortiz M."/>
            <person name="Looney B."/>
            <person name="Konkel Z."/>
            <person name="Slot J.C."/>
            <person name="Sakamoto Y."/>
            <person name="Steenwyk J.L."/>
            <person name="Rokas A."/>
            <person name="Carro J."/>
            <person name="Camarero S."/>
            <person name="Ferreira P."/>
            <person name="Molpeceres G."/>
            <person name="Ruiz-Duenas F.J."/>
            <person name="Serrano A."/>
            <person name="Henrissat B."/>
            <person name="Drula E."/>
            <person name="Hughes K.W."/>
            <person name="Mata J.L."/>
            <person name="Ishikawa N.K."/>
            <person name="Vargas-Isla R."/>
            <person name="Ushijima S."/>
            <person name="Smith C.A."/>
            <person name="Donoghue J."/>
            <person name="Ahrendt S."/>
            <person name="Andreopoulos W."/>
            <person name="He G."/>
            <person name="LaButti K."/>
            <person name="Lipzen A."/>
            <person name="Ng V."/>
            <person name="Riley R."/>
            <person name="Sandor L."/>
            <person name="Barry K."/>
            <person name="Martinez A.T."/>
            <person name="Xiao Y."/>
            <person name="Gibbons J.G."/>
            <person name="Terashima K."/>
            <person name="Grigoriev I.V."/>
            <person name="Hibbett D."/>
        </authorList>
    </citation>
    <scope>NUCLEOTIDE SEQUENCE [LARGE SCALE GENOMIC DNA]</scope>
    <source>
        <strain evidence="1 2">TFB7810</strain>
    </source>
</reference>
<gene>
    <name evidence="1" type="ORF">DFH05DRAFT_1388721</name>
</gene>
<comment type="caution">
    <text evidence="1">The sequence shown here is derived from an EMBL/GenBank/DDBJ whole genome shotgun (WGS) entry which is preliminary data.</text>
</comment>
<dbReference type="AlphaFoldDB" id="A0A9W8P732"/>
<proteinExistence type="predicted"/>
<evidence type="ECO:0000313" key="1">
    <source>
        <dbReference type="EMBL" id="KAJ3748381.1"/>
    </source>
</evidence>
<protein>
    <submittedName>
        <fullName evidence="1">Uncharacterized protein</fullName>
    </submittedName>
</protein>
<dbReference type="EMBL" id="JANVFU010000002">
    <property type="protein sequence ID" value="KAJ3748381.1"/>
    <property type="molecule type" value="Genomic_DNA"/>
</dbReference>